<dbReference type="PANTHER" id="PTHR15934">
    <property type="entry name" value="RNA 2',3'-CYCLIC PHOSPHODIESTERASE"/>
    <property type="match status" value="1"/>
</dbReference>
<dbReference type="Proteomes" id="UP001491310">
    <property type="component" value="Unassembled WGS sequence"/>
</dbReference>
<reference evidence="3 4" key="1">
    <citation type="journal article" date="2024" name="Nat. Commun.">
        <title>Phylogenomics reveals the evolutionary origins of lichenization in chlorophyte algae.</title>
        <authorList>
            <person name="Puginier C."/>
            <person name="Libourel C."/>
            <person name="Otte J."/>
            <person name="Skaloud P."/>
            <person name="Haon M."/>
            <person name="Grisel S."/>
            <person name="Petersen M."/>
            <person name="Berrin J.G."/>
            <person name="Delaux P.M."/>
            <person name="Dal Grande F."/>
            <person name="Keller J."/>
        </authorList>
    </citation>
    <scope>NUCLEOTIDE SEQUENCE [LARGE SCALE GENOMIC DNA]</scope>
    <source>
        <strain evidence="3 4">SAG 216-7</strain>
    </source>
</reference>
<feature type="compositionally biased region" description="Basic residues" evidence="1">
    <location>
        <begin position="16"/>
        <end position="25"/>
    </location>
</feature>
<dbReference type="InterPro" id="IPR009097">
    <property type="entry name" value="Cyclic_Pdiesterase"/>
</dbReference>
<comment type="caution">
    <text evidence="3">The sequence shown here is derived from an EMBL/GenBank/DDBJ whole genome shotgun (WGS) entry which is preliminary data.</text>
</comment>
<sequence length="256" mass="27975">MLGLAKTPSTSALPHQRWRSRKKRLRYDEQLSPAFSPPPAVEDAKRKQKRMRPTHFIAARVSLSESVIKAMESVQDALIAHTPALRGALVDPITAHFTLMVMPLDGEVCLQAAQHAMVALQYALQECGQHGPFCIEVAGLSHFREQVLYLDVVKDAGHERLVSLAAATRSHFVEAGIADGDDGRPFTAHITIAKLSNLFKGGRRKRCGAVKSIPEEAYAGLIGIKGGSVSISELQLCRMQGRENGAYYHVEASLTL</sequence>
<evidence type="ECO:0000313" key="4">
    <source>
        <dbReference type="Proteomes" id="UP001491310"/>
    </source>
</evidence>
<dbReference type="SUPFAM" id="SSF55144">
    <property type="entry name" value="LigT-like"/>
    <property type="match status" value="1"/>
</dbReference>
<dbReference type="Pfam" id="PF10469">
    <property type="entry name" value="AKAP7_NLS"/>
    <property type="match status" value="1"/>
</dbReference>
<protein>
    <recommendedName>
        <fullName evidence="2">A-kinase anchor protein 7-like phosphoesterase domain-containing protein</fullName>
    </recommendedName>
</protein>
<feature type="domain" description="A-kinase anchor protein 7-like phosphoesterase" evidence="2">
    <location>
        <begin position="53"/>
        <end position="256"/>
    </location>
</feature>
<proteinExistence type="predicted"/>
<dbReference type="PANTHER" id="PTHR15934:SF2">
    <property type="entry name" value="A-KINASE ANCHOR PROTEIN 7-LIKE PHOSPHOESTERASE DOMAIN-CONTAINING PROTEIN"/>
    <property type="match status" value="1"/>
</dbReference>
<dbReference type="Gene3D" id="3.90.1140.10">
    <property type="entry name" value="Cyclic phosphodiesterase"/>
    <property type="match status" value="1"/>
</dbReference>
<gene>
    <name evidence="3" type="ORF">WJX75_000297</name>
</gene>
<name>A0ABR2YIV2_9CHLO</name>
<keyword evidence="4" id="KW-1185">Reference proteome</keyword>
<organism evidence="3 4">
    <name type="scientific">Coccomyxa subellipsoidea</name>
    <dbReference type="NCBI Taxonomy" id="248742"/>
    <lineage>
        <taxon>Eukaryota</taxon>
        <taxon>Viridiplantae</taxon>
        <taxon>Chlorophyta</taxon>
        <taxon>core chlorophytes</taxon>
        <taxon>Trebouxiophyceae</taxon>
        <taxon>Trebouxiophyceae incertae sedis</taxon>
        <taxon>Coccomyxaceae</taxon>
        <taxon>Coccomyxa</taxon>
    </lineage>
</organism>
<dbReference type="InterPro" id="IPR052641">
    <property type="entry name" value="AKAP7_isoform_gamma"/>
</dbReference>
<dbReference type="InterPro" id="IPR019510">
    <property type="entry name" value="AKAP7-like_phosphoesterase"/>
</dbReference>
<feature type="region of interest" description="Disordered" evidence="1">
    <location>
        <begin position="1"/>
        <end position="49"/>
    </location>
</feature>
<evidence type="ECO:0000259" key="2">
    <source>
        <dbReference type="Pfam" id="PF10469"/>
    </source>
</evidence>
<evidence type="ECO:0000256" key="1">
    <source>
        <dbReference type="SAM" id="MobiDB-lite"/>
    </source>
</evidence>
<accession>A0ABR2YIV2</accession>
<dbReference type="EMBL" id="JALJOT010000010">
    <property type="protein sequence ID" value="KAK9906345.1"/>
    <property type="molecule type" value="Genomic_DNA"/>
</dbReference>
<evidence type="ECO:0000313" key="3">
    <source>
        <dbReference type="EMBL" id="KAK9906345.1"/>
    </source>
</evidence>